<dbReference type="PANTHER" id="PTHR43798">
    <property type="entry name" value="MONOACYLGLYCEROL LIPASE"/>
    <property type="match status" value="1"/>
</dbReference>
<dbReference type="InterPro" id="IPR000073">
    <property type="entry name" value="AB_hydrolase_1"/>
</dbReference>
<dbReference type="EMBL" id="QFQP01000009">
    <property type="protein sequence ID" value="PZR13625.1"/>
    <property type="molecule type" value="Genomic_DNA"/>
</dbReference>
<dbReference type="PANTHER" id="PTHR43798:SF24">
    <property type="entry name" value="CIS-3-ALKYL-4-ALKYLOXETAN-2-ONE DECARBOXYLASE"/>
    <property type="match status" value="1"/>
</dbReference>
<dbReference type="AlphaFoldDB" id="A0A2W5TQG2"/>
<dbReference type="SUPFAM" id="SSF53474">
    <property type="entry name" value="alpha/beta-Hydrolases"/>
    <property type="match status" value="1"/>
</dbReference>
<organism evidence="2 3">
    <name type="scientific">Archangium gephyra</name>
    <dbReference type="NCBI Taxonomy" id="48"/>
    <lineage>
        <taxon>Bacteria</taxon>
        <taxon>Pseudomonadati</taxon>
        <taxon>Myxococcota</taxon>
        <taxon>Myxococcia</taxon>
        <taxon>Myxococcales</taxon>
        <taxon>Cystobacterineae</taxon>
        <taxon>Archangiaceae</taxon>
        <taxon>Archangium</taxon>
    </lineage>
</organism>
<dbReference type="GO" id="GO:0016020">
    <property type="term" value="C:membrane"/>
    <property type="evidence" value="ECO:0007669"/>
    <property type="project" value="TreeGrafter"/>
</dbReference>
<evidence type="ECO:0000313" key="2">
    <source>
        <dbReference type="EMBL" id="PZR13625.1"/>
    </source>
</evidence>
<dbReference type="PRINTS" id="PR00111">
    <property type="entry name" value="ABHYDROLASE"/>
</dbReference>
<comment type="caution">
    <text evidence="2">The sequence shown here is derived from an EMBL/GenBank/DDBJ whole genome shotgun (WGS) entry which is preliminary data.</text>
</comment>
<keyword evidence="2" id="KW-0378">Hydrolase</keyword>
<name>A0A2W5TQG2_9BACT</name>
<feature type="domain" description="AB hydrolase-1" evidence="1">
    <location>
        <begin position="37"/>
        <end position="283"/>
    </location>
</feature>
<dbReference type="Proteomes" id="UP000249061">
    <property type="component" value="Unassembled WGS sequence"/>
</dbReference>
<evidence type="ECO:0000313" key="3">
    <source>
        <dbReference type="Proteomes" id="UP000249061"/>
    </source>
</evidence>
<dbReference type="InterPro" id="IPR000639">
    <property type="entry name" value="Epox_hydrolase-like"/>
</dbReference>
<dbReference type="InterPro" id="IPR029058">
    <property type="entry name" value="AB_hydrolase_fold"/>
</dbReference>
<protein>
    <submittedName>
        <fullName evidence="2">Alpha/beta hydrolase</fullName>
    </submittedName>
</protein>
<accession>A0A2W5TQG2</accession>
<reference evidence="2 3" key="1">
    <citation type="submission" date="2017-08" db="EMBL/GenBank/DDBJ databases">
        <title>Infants hospitalized years apart are colonized by the same room-sourced microbial strains.</title>
        <authorList>
            <person name="Brooks B."/>
            <person name="Olm M.R."/>
            <person name="Firek B.A."/>
            <person name="Baker R."/>
            <person name="Thomas B.C."/>
            <person name="Morowitz M.J."/>
            <person name="Banfield J.F."/>
        </authorList>
    </citation>
    <scope>NUCLEOTIDE SEQUENCE [LARGE SCALE GENOMIC DNA]</scope>
    <source>
        <strain evidence="2">S2_003_000_R2_14</strain>
    </source>
</reference>
<dbReference type="PRINTS" id="PR00412">
    <property type="entry name" value="EPOXHYDRLASE"/>
</dbReference>
<dbReference type="GO" id="GO:0016787">
    <property type="term" value="F:hydrolase activity"/>
    <property type="evidence" value="ECO:0007669"/>
    <property type="project" value="UniProtKB-KW"/>
</dbReference>
<dbReference type="Pfam" id="PF00561">
    <property type="entry name" value="Abhydrolase_1"/>
    <property type="match status" value="1"/>
</dbReference>
<dbReference type="Gene3D" id="3.40.50.1820">
    <property type="entry name" value="alpha/beta hydrolase"/>
    <property type="match status" value="1"/>
</dbReference>
<sequence>MTFDMTPYKSLYPWKPNFLDVGQGVKLHYLDEGQGDPLVMLHGNPTWSFYWRNLVTKFSKDHRVIVPDHVGCGLSDKPGDEHYEYVLERRVADLDRLINSLDLGDRITLVVHDWGGMIGMAWATKNPHRVKRFVVLNTAGFGLPQGRKLPWQIGVVRYAPFFPVPVRAFNAFSRGANLMCSTRPGRMTPLIKDAYLAPYDSWKNRIAVQRFVEDIPLAPGDRSWPIVNEVSEKLEQFRKVPMLICWGRKDFVFDDAFLAEWRKRLPEAQVHVFEDAGHYVLEDAHEEISRLMHDFFAKNPLPGRDA</sequence>
<gene>
    <name evidence="2" type="ORF">DI536_12825</name>
</gene>
<evidence type="ECO:0000259" key="1">
    <source>
        <dbReference type="Pfam" id="PF00561"/>
    </source>
</evidence>
<proteinExistence type="predicted"/>
<dbReference type="InterPro" id="IPR050266">
    <property type="entry name" value="AB_hydrolase_sf"/>
</dbReference>